<feature type="region of interest" description="Disordered" evidence="1">
    <location>
        <begin position="156"/>
        <end position="179"/>
    </location>
</feature>
<feature type="region of interest" description="Disordered" evidence="1">
    <location>
        <begin position="198"/>
        <end position="263"/>
    </location>
</feature>
<name>A0A6G1D962_9ORYZ</name>
<evidence type="ECO:0000313" key="2">
    <source>
        <dbReference type="EMBL" id="KAF0909268.1"/>
    </source>
</evidence>
<accession>A0A6G1D962</accession>
<keyword evidence="3" id="KW-1185">Reference proteome</keyword>
<organism evidence="2 3">
    <name type="scientific">Oryza meyeriana var. granulata</name>
    <dbReference type="NCBI Taxonomy" id="110450"/>
    <lineage>
        <taxon>Eukaryota</taxon>
        <taxon>Viridiplantae</taxon>
        <taxon>Streptophyta</taxon>
        <taxon>Embryophyta</taxon>
        <taxon>Tracheophyta</taxon>
        <taxon>Spermatophyta</taxon>
        <taxon>Magnoliopsida</taxon>
        <taxon>Liliopsida</taxon>
        <taxon>Poales</taxon>
        <taxon>Poaceae</taxon>
        <taxon>BOP clade</taxon>
        <taxon>Oryzoideae</taxon>
        <taxon>Oryzeae</taxon>
        <taxon>Oryzinae</taxon>
        <taxon>Oryza</taxon>
        <taxon>Oryza meyeriana</taxon>
    </lineage>
</organism>
<protein>
    <submittedName>
        <fullName evidence="2">Uncharacterized protein</fullName>
    </submittedName>
</protein>
<comment type="caution">
    <text evidence="2">The sequence shown here is derived from an EMBL/GenBank/DDBJ whole genome shotgun (WGS) entry which is preliminary data.</text>
</comment>
<reference evidence="2 3" key="1">
    <citation type="submission" date="2019-11" db="EMBL/GenBank/DDBJ databases">
        <title>Whole genome sequence of Oryza granulata.</title>
        <authorList>
            <person name="Li W."/>
        </authorList>
    </citation>
    <scope>NUCLEOTIDE SEQUENCE [LARGE SCALE GENOMIC DNA]</scope>
    <source>
        <strain evidence="3">cv. Menghai</strain>
        <tissue evidence="2">Leaf</tissue>
    </source>
</reference>
<dbReference type="AlphaFoldDB" id="A0A6G1D962"/>
<feature type="compositionally biased region" description="Basic and acidic residues" evidence="1">
    <location>
        <begin position="158"/>
        <end position="167"/>
    </location>
</feature>
<feature type="compositionally biased region" description="Basic and acidic residues" evidence="1">
    <location>
        <begin position="27"/>
        <end position="45"/>
    </location>
</feature>
<dbReference type="Proteomes" id="UP000479710">
    <property type="component" value="Unassembled WGS sequence"/>
</dbReference>
<dbReference type="EMBL" id="SPHZ02000007">
    <property type="protein sequence ID" value="KAF0909268.1"/>
    <property type="molecule type" value="Genomic_DNA"/>
</dbReference>
<sequence length="263" mass="28135">MVTGDDNPARRRPVASCGTGAEEDGELTERKQRPEEKKRDWRRGQNGEALRVNGGRLLPRGYGGNGAVDGMGEDGEDTAEPVEIMTQLDDDWSGGELTQVHEEDDARAGSGCRGTAAEDLLDTARRDRGRARWIRREEGHRSTGVVELGCVPDSVGKVGKEGRERSESTSPQLTRTGGCRGARGCGIEWHGEAVLLQPSRPEVGDDPDRWAPAVPVGEREGTAKNGLRGRQANADGLVHSAGRSWAGGGPTKEGIRLGHTSSI</sequence>
<feature type="region of interest" description="Disordered" evidence="1">
    <location>
        <begin position="1"/>
        <end position="77"/>
    </location>
</feature>
<evidence type="ECO:0000313" key="3">
    <source>
        <dbReference type="Proteomes" id="UP000479710"/>
    </source>
</evidence>
<proteinExistence type="predicted"/>
<evidence type="ECO:0000256" key="1">
    <source>
        <dbReference type="SAM" id="MobiDB-lite"/>
    </source>
</evidence>
<gene>
    <name evidence="2" type="ORF">E2562_032977</name>
</gene>